<dbReference type="InterPro" id="IPR001447">
    <property type="entry name" value="Arylamine_N-AcTrfase"/>
</dbReference>
<reference evidence="6 8" key="3">
    <citation type="journal article" date="2014" name="Nature">
        <title>Elephant shark genome provides unique insights into gnathostome evolution.</title>
        <authorList>
            <consortium name="International Elephant Shark Genome Sequencing Consortium"/>
            <person name="Venkatesh B."/>
            <person name="Lee A.P."/>
            <person name="Ravi V."/>
            <person name="Maurya A.K."/>
            <person name="Lian M.M."/>
            <person name="Swann J.B."/>
            <person name="Ohta Y."/>
            <person name="Flajnik M.F."/>
            <person name="Sutoh Y."/>
            <person name="Kasahara M."/>
            <person name="Hoon S."/>
            <person name="Gangu V."/>
            <person name="Roy S.W."/>
            <person name="Irimia M."/>
            <person name="Korzh V."/>
            <person name="Kondrychyn I."/>
            <person name="Lim Z.W."/>
            <person name="Tay B.H."/>
            <person name="Tohari S."/>
            <person name="Kong K.W."/>
            <person name="Ho S."/>
            <person name="Lorente-Galdos B."/>
            <person name="Quilez J."/>
            <person name="Marques-Bonet T."/>
            <person name="Raney B.J."/>
            <person name="Ingham P.W."/>
            <person name="Tay A."/>
            <person name="Hillier L.W."/>
            <person name="Minx P."/>
            <person name="Boehm T."/>
            <person name="Wilson R.K."/>
            <person name="Brenner S."/>
            <person name="Warren W.C."/>
        </authorList>
    </citation>
    <scope>NUCLEOTIDE SEQUENCE</scope>
    <source>
        <tissue evidence="6">Heart</tissue>
    </source>
</reference>
<dbReference type="GeneTree" id="ENSGT00390000012054"/>
<dbReference type="OMA" id="CYEHNTL"/>
<reference evidence="8" key="2">
    <citation type="journal article" date="2007" name="PLoS Biol.">
        <title>Survey sequencing and comparative analysis of the elephant shark (Callorhinchus milii) genome.</title>
        <authorList>
            <person name="Venkatesh B."/>
            <person name="Kirkness E.F."/>
            <person name="Loh Y.H."/>
            <person name="Halpern A.L."/>
            <person name="Lee A.P."/>
            <person name="Johnson J."/>
            <person name="Dandona N."/>
            <person name="Viswanathan L.D."/>
            <person name="Tay A."/>
            <person name="Venter J.C."/>
            <person name="Strausberg R.L."/>
            <person name="Brenner S."/>
        </authorList>
    </citation>
    <scope>NUCLEOTIDE SEQUENCE [LARGE SCALE GENOMIC DNA]</scope>
</reference>
<evidence type="ECO:0000256" key="2">
    <source>
        <dbReference type="ARBA" id="ARBA00012701"/>
    </source>
</evidence>
<evidence type="ECO:0000313" key="8">
    <source>
        <dbReference type="Proteomes" id="UP000314986"/>
    </source>
</evidence>
<dbReference type="FunFam" id="3.30.2140.20:FF:000001">
    <property type="entry name" value="Arylamine N-acetyltransferase 1"/>
    <property type="match status" value="1"/>
</dbReference>
<dbReference type="PRINTS" id="PR01543">
    <property type="entry name" value="ANATRNSFRASE"/>
</dbReference>
<dbReference type="KEGG" id="cmk:103172656"/>
<reference evidence="7" key="4">
    <citation type="submission" date="2025-05" db="UniProtKB">
        <authorList>
            <consortium name="Ensembl"/>
        </authorList>
    </citation>
    <scope>IDENTIFICATION</scope>
</reference>
<dbReference type="Proteomes" id="UP000314986">
    <property type="component" value="Unassembled WGS sequence"/>
</dbReference>
<organism evidence="6">
    <name type="scientific">Callorhinchus milii</name>
    <name type="common">Ghost shark</name>
    <dbReference type="NCBI Taxonomy" id="7868"/>
    <lineage>
        <taxon>Eukaryota</taxon>
        <taxon>Metazoa</taxon>
        <taxon>Chordata</taxon>
        <taxon>Craniata</taxon>
        <taxon>Vertebrata</taxon>
        <taxon>Chondrichthyes</taxon>
        <taxon>Holocephali</taxon>
        <taxon>Chimaeriformes</taxon>
        <taxon>Callorhinchidae</taxon>
        <taxon>Callorhinchus</taxon>
    </lineage>
</organism>
<evidence type="ECO:0000313" key="7">
    <source>
        <dbReference type="Ensembl" id="ENSCMIP00000005351.1"/>
    </source>
</evidence>
<comment type="similarity">
    <text evidence="1 5">Belongs to the arylamine N-acetyltransferase family.</text>
</comment>
<reference evidence="8" key="1">
    <citation type="journal article" date="2006" name="Science">
        <title>Ancient noncoding elements conserved in the human genome.</title>
        <authorList>
            <person name="Venkatesh B."/>
            <person name="Kirkness E.F."/>
            <person name="Loh Y.H."/>
            <person name="Halpern A.L."/>
            <person name="Lee A.P."/>
            <person name="Johnson J."/>
            <person name="Dandona N."/>
            <person name="Viswanathan L.D."/>
            <person name="Tay A."/>
            <person name="Venter J.C."/>
            <person name="Strausberg R.L."/>
            <person name="Brenner S."/>
        </authorList>
    </citation>
    <scope>NUCLEOTIDE SEQUENCE [LARGE SCALE GENOMIC DNA]</scope>
</reference>
<dbReference type="PANTHER" id="PTHR11786">
    <property type="entry name" value="N-HYDROXYARYLAMINE O-ACETYLTRANSFERASE"/>
    <property type="match status" value="1"/>
</dbReference>
<dbReference type="GO" id="GO:0004060">
    <property type="term" value="F:arylamine N-acetyltransferase activity"/>
    <property type="evidence" value="ECO:0007669"/>
    <property type="project" value="UniProtKB-EC"/>
</dbReference>
<dbReference type="RefSeq" id="XP_007883583.1">
    <property type="nucleotide sequence ID" value="XM_007885392.2"/>
</dbReference>
<evidence type="ECO:0000256" key="1">
    <source>
        <dbReference type="ARBA" id="ARBA00006547"/>
    </source>
</evidence>
<evidence type="ECO:0000256" key="5">
    <source>
        <dbReference type="RuleBase" id="RU003452"/>
    </source>
</evidence>
<dbReference type="STRING" id="7868.ENSCMIP00000005351"/>
<dbReference type="Ensembl" id="ENSCMIT00000005537.1">
    <property type="protein sequence ID" value="ENSCMIP00000005351.1"/>
    <property type="gene ID" value="ENSCMIG00000003116.1"/>
</dbReference>
<dbReference type="InterPro" id="IPR053710">
    <property type="entry name" value="Arylamine_NAT_domain_sf"/>
</dbReference>
<dbReference type="PANTHER" id="PTHR11786:SF8">
    <property type="entry name" value="ARYLAMINE N-ACETYLTRANSFERASE 1"/>
    <property type="match status" value="1"/>
</dbReference>
<name>V9KYW8_CALMI</name>
<keyword evidence="4 5" id="KW-0012">Acyltransferase</keyword>
<dbReference type="InterPro" id="IPR038765">
    <property type="entry name" value="Papain-like_cys_pep_sf"/>
</dbReference>
<dbReference type="AlphaFoldDB" id="V9KYW8"/>
<dbReference type="EMBL" id="JW871410">
    <property type="protein sequence ID" value="AFP03928.1"/>
    <property type="molecule type" value="mRNA"/>
</dbReference>
<sequence length="292" mass="33358">MNLPEYFARIGYQGQDDKADVETLRRIHEQHTLAIPYENLSIHCGEDIGLDLQMIYDKIVKKKRGGWCTENNGLFYWVLKEMGYDVVMLGSQVYNCEDNMYSAKVDHLVLLTTIDNKPYLSDVGFGVLKQMRQPLELTSGKDQPQLPGVYRLTEENGVWELERYGRKLQAADESYANSSLFSRSPHQKMYKFTLATCTLQDFQDVNLELQTSPKSLFVNKSICAVQTVEGFKALIGSTYSEWIFGYREGEDLVTLTTVGKGDHEKILKEKFNILLEKEFQPVNNPPDVKGAP</sequence>
<protein>
    <recommendedName>
        <fullName evidence="2">arylamine N-acetyltransferase</fullName>
        <ecNumber evidence="2">2.3.1.5</ecNumber>
    </recommendedName>
</protein>
<dbReference type="Gene3D" id="3.30.2140.20">
    <property type="match status" value="1"/>
</dbReference>
<dbReference type="Pfam" id="PF00797">
    <property type="entry name" value="Acetyltransf_2"/>
    <property type="match status" value="1"/>
</dbReference>
<gene>
    <name evidence="7" type="primary">LOC103172656</name>
</gene>
<proteinExistence type="evidence at transcript level"/>
<dbReference type="EC" id="2.3.1.5" evidence="2"/>
<dbReference type="RefSeq" id="XP_007883584.1">
    <property type="nucleotide sequence ID" value="XM_007885393.2"/>
</dbReference>
<accession>V9KYW8</accession>
<keyword evidence="3 5" id="KW-0808">Transferase</keyword>
<dbReference type="SUPFAM" id="SSF54001">
    <property type="entry name" value="Cysteine proteinases"/>
    <property type="match status" value="1"/>
</dbReference>
<evidence type="ECO:0000256" key="4">
    <source>
        <dbReference type="ARBA" id="ARBA00023315"/>
    </source>
</evidence>
<evidence type="ECO:0000256" key="3">
    <source>
        <dbReference type="ARBA" id="ARBA00022679"/>
    </source>
</evidence>
<keyword evidence="8" id="KW-1185">Reference proteome</keyword>
<dbReference type="OrthoDB" id="10260017at2759"/>
<evidence type="ECO:0000313" key="6">
    <source>
        <dbReference type="EMBL" id="AFP03928.1"/>
    </source>
</evidence>
<dbReference type="GeneID" id="103172656"/>